<evidence type="ECO:0000256" key="2">
    <source>
        <dbReference type="SAM" id="Phobius"/>
    </source>
</evidence>
<protein>
    <recommendedName>
        <fullName evidence="3">Dynamin N-terminal domain-containing protein</fullName>
    </recommendedName>
</protein>
<sequence length="771" mass="86838">MMAVHSSGTTVAPSVVSVSDIHGIHAESRDDPNQHPTAILHTHQQGASDTHKTLLGLQDGIVKEMAREQEHRFIIAFCGMVKAGKSLLLNALMGRSILPSDELPSTAWPCRLRHVRRQKVPLLRIDATYFEAAIERLRSCKYGAMLSKYRPPSDVDIFANLLGDDIHDEDENTESRCLPIDLHPTTKFNLLRFEDDGYFLPSQAVGEVDVSNLFVDLRHWESSGNDFDNLKNLVRLVAKEASVVVPIVSFKEIGKDDWRQQLPEINKAGLGHAPEMMICTHLDQVAKDRVSQQVASVAKVFCPNSSDARDCVLCCSSRMGLSGGQCLRLRRKDPRVGNPATKYRLLALNEWREAVVDQLAESKLESVITRITTDVAMTQRGYILRIEGEQLRRTINKLIIDHRLVCRTWDILQSWHIGMKHESEYMEKLQRAMQLLQLEGLDIAAQATEKITGEGHWRKNMIGHYKDPNIIVFHHRSDVEAFLAAIQHETRFRLPGSLKRQFASLFRELSERCRAEHFESLRNKIQKTIKDDAQIEVMNGILERLDAFGEDAEALLLPNIMKMVVRTVVTERHNASTVYHALQNVIAKPILHAAHAGSAGEDTDGTASMSGTEISSLSDSASGQSELERDVDQLEFMLRAPVAMLATIPLFLGVGVWLFMARYLVNKESLINQLQRGAIHLYFDGLHKEGIATLEHVGARSSNVAEFAIRETLKEEEGRFEQERKQKEAARYHRERSNGHVFAVASMTFLLNFLAADSALLRIQSYLESAM</sequence>
<evidence type="ECO:0000256" key="1">
    <source>
        <dbReference type="SAM" id="MobiDB-lite"/>
    </source>
</evidence>
<reference evidence="4 5" key="1">
    <citation type="submission" date="2016-03" db="EMBL/GenBank/DDBJ databases">
        <title>Whole genome sequencing of Grifola frondosa 9006-11.</title>
        <authorList>
            <person name="Min B."/>
            <person name="Park H."/>
            <person name="Kim J.-G."/>
            <person name="Cho H."/>
            <person name="Oh Y.-L."/>
            <person name="Kong W.-S."/>
            <person name="Choi I.-G."/>
        </authorList>
    </citation>
    <scope>NUCLEOTIDE SEQUENCE [LARGE SCALE GENOMIC DNA]</scope>
    <source>
        <strain evidence="4 5">9006-11</strain>
    </source>
</reference>
<feature type="compositionally biased region" description="Polar residues" evidence="1">
    <location>
        <begin position="605"/>
        <end position="624"/>
    </location>
</feature>
<dbReference type="SUPFAM" id="SSF52540">
    <property type="entry name" value="P-loop containing nucleoside triphosphate hydrolases"/>
    <property type="match status" value="1"/>
</dbReference>
<proteinExistence type="predicted"/>
<dbReference type="InterPro" id="IPR027417">
    <property type="entry name" value="P-loop_NTPase"/>
</dbReference>
<evidence type="ECO:0000313" key="5">
    <source>
        <dbReference type="Proteomes" id="UP000092993"/>
    </source>
</evidence>
<dbReference type="OrthoDB" id="3248936at2759"/>
<organism evidence="4 5">
    <name type="scientific">Grifola frondosa</name>
    <name type="common">Maitake</name>
    <name type="synonym">Polyporus frondosus</name>
    <dbReference type="NCBI Taxonomy" id="5627"/>
    <lineage>
        <taxon>Eukaryota</taxon>
        <taxon>Fungi</taxon>
        <taxon>Dikarya</taxon>
        <taxon>Basidiomycota</taxon>
        <taxon>Agaricomycotina</taxon>
        <taxon>Agaricomycetes</taxon>
        <taxon>Polyporales</taxon>
        <taxon>Grifolaceae</taxon>
        <taxon>Grifola</taxon>
    </lineage>
</organism>
<accession>A0A1C7LT88</accession>
<dbReference type="Gene3D" id="3.40.50.300">
    <property type="entry name" value="P-loop containing nucleotide triphosphate hydrolases"/>
    <property type="match status" value="1"/>
</dbReference>
<keyword evidence="2" id="KW-1133">Transmembrane helix</keyword>
<feature type="region of interest" description="Disordered" evidence="1">
    <location>
        <begin position="597"/>
        <end position="624"/>
    </location>
</feature>
<keyword evidence="5" id="KW-1185">Reference proteome</keyword>
<dbReference type="AlphaFoldDB" id="A0A1C7LT88"/>
<feature type="transmembrane region" description="Helical" evidence="2">
    <location>
        <begin position="642"/>
        <end position="665"/>
    </location>
</feature>
<dbReference type="Proteomes" id="UP000092993">
    <property type="component" value="Unassembled WGS sequence"/>
</dbReference>
<dbReference type="Pfam" id="PF00350">
    <property type="entry name" value="Dynamin_N"/>
    <property type="match status" value="1"/>
</dbReference>
<feature type="transmembrane region" description="Helical" evidence="2">
    <location>
        <begin position="741"/>
        <end position="761"/>
    </location>
</feature>
<evidence type="ECO:0000313" key="4">
    <source>
        <dbReference type="EMBL" id="OBZ67963.1"/>
    </source>
</evidence>
<comment type="caution">
    <text evidence="4">The sequence shown here is derived from an EMBL/GenBank/DDBJ whole genome shotgun (WGS) entry which is preliminary data.</text>
</comment>
<name>A0A1C7LT88_GRIFR</name>
<evidence type="ECO:0000259" key="3">
    <source>
        <dbReference type="Pfam" id="PF00350"/>
    </source>
</evidence>
<dbReference type="EMBL" id="LUGG01000023">
    <property type="protein sequence ID" value="OBZ67963.1"/>
    <property type="molecule type" value="Genomic_DNA"/>
</dbReference>
<keyword evidence="2" id="KW-0472">Membrane</keyword>
<feature type="domain" description="Dynamin N-terminal" evidence="3">
    <location>
        <begin position="75"/>
        <end position="127"/>
    </location>
</feature>
<dbReference type="InterPro" id="IPR045063">
    <property type="entry name" value="Dynamin_N"/>
</dbReference>
<keyword evidence="2" id="KW-0812">Transmembrane</keyword>
<gene>
    <name evidence="4" type="ORF">A0H81_12316</name>
</gene>